<feature type="transmembrane region" description="Helical" evidence="1">
    <location>
        <begin position="140"/>
        <end position="159"/>
    </location>
</feature>
<dbReference type="Pfam" id="PF05569">
    <property type="entry name" value="Peptidase_M56"/>
    <property type="match status" value="1"/>
</dbReference>
<feature type="domain" description="Peptidase M56" evidence="2">
    <location>
        <begin position="58"/>
        <end position="221"/>
    </location>
</feature>
<sequence length="366" mass="41081">MFTKHFSANTRYLIALGSLILSALISAITFYNYQQASAEIIMRPVQPVAAIPFLAEKNLFSLVNFINEHINSLVIIWLCGFLVYSLKTLLDYRYCQLIKNQHITSTPEQWQSLFATLAAKVGVNPNIELRISTMAITPCVIGYFKPVILLPISVLMGMNQQQIEVILLHELAHARRQDYAIGLVQTIIKTLFFFNPFLHWISHKIDKEREHACDDIAVAISKDPLLFANTLKEFANMNINQRSAMNITGNKLLLTRITRLFNKKQRATKSRYSLVASLLIIFSSVVITVCAHAKPENEKTISLNVAEVAAQDVMREVNKKCGSNETLVANANEKVTLVLEDISCKQAIQLLKDFSEGTAGAEPAKQ</sequence>
<feature type="transmembrane region" description="Helical" evidence="1">
    <location>
        <begin position="179"/>
        <end position="201"/>
    </location>
</feature>
<dbReference type="InterPro" id="IPR052173">
    <property type="entry name" value="Beta-lactam_resp_regulator"/>
</dbReference>
<evidence type="ECO:0000313" key="4">
    <source>
        <dbReference type="Proteomes" id="UP001253595"/>
    </source>
</evidence>
<organism evidence="3 4">
    <name type="scientific">Cellvibrio fibrivorans</name>
    <dbReference type="NCBI Taxonomy" id="126350"/>
    <lineage>
        <taxon>Bacteria</taxon>
        <taxon>Pseudomonadati</taxon>
        <taxon>Pseudomonadota</taxon>
        <taxon>Gammaproteobacteria</taxon>
        <taxon>Cellvibrionales</taxon>
        <taxon>Cellvibrionaceae</taxon>
        <taxon>Cellvibrio</taxon>
    </lineage>
</organism>
<evidence type="ECO:0000259" key="2">
    <source>
        <dbReference type="Pfam" id="PF05569"/>
    </source>
</evidence>
<feature type="transmembrane region" description="Helical" evidence="1">
    <location>
        <begin position="272"/>
        <end position="294"/>
    </location>
</feature>
<keyword evidence="1" id="KW-1133">Transmembrane helix</keyword>
<dbReference type="Proteomes" id="UP001253595">
    <property type="component" value="Unassembled WGS sequence"/>
</dbReference>
<protein>
    <submittedName>
        <fullName evidence="3">Beta-lactamase regulating signal transducer with metallopeptidase domain</fullName>
    </submittedName>
</protein>
<evidence type="ECO:0000313" key="3">
    <source>
        <dbReference type="EMBL" id="MDR7091263.1"/>
    </source>
</evidence>
<name>A0ABU1V1C7_9GAMM</name>
<dbReference type="PANTHER" id="PTHR34978:SF3">
    <property type="entry name" value="SLR0241 PROTEIN"/>
    <property type="match status" value="1"/>
</dbReference>
<keyword evidence="1" id="KW-0472">Membrane</keyword>
<feature type="transmembrane region" description="Helical" evidence="1">
    <location>
        <begin position="70"/>
        <end position="90"/>
    </location>
</feature>
<reference evidence="3 4" key="1">
    <citation type="submission" date="2023-07" db="EMBL/GenBank/DDBJ databases">
        <title>Sorghum-associated microbial communities from plants grown in Nebraska, USA.</title>
        <authorList>
            <person name="Schachtman D."/>
        </authorList>
    </citation>
    <scope>NUCLEOTIDE SEQUENCE [LARGE SCALE GENOMIC DNA]</scope>
    <source>
        <strain evidence="3 4">BE190</strain>
    </source>
</reference>
<dbReference type="EMBL" id="JAVDVX010000006">
    <property type="protein sequence ID" value="MDR7091263.1"/>
    <property type="molecule type" value="Genomic_DNA"/>
</dbReference>
<keyword evidence="4" id="KW-1185">Reference proteome</keyword>
<keyword evidence="1" id="KW-0812">Transmembrane</keyword>
<accession>A0ABU1V1C7</accession>
<gene>
    <name evidence="3" type="ORF">J2X05_003298</name>
</gene>
<feature type="transmembrane region" description="Helical" evidence="1">
    <location>
        <begin position="12"/>
        <end position="33"/>
    </location>
</feature>
<dbReference type="InterPro" id="IPR008756">
    <property type="entry name" value="Peptidase_M56"/>
</dbReference>
<dbReference type="CDD" id="cd07341">
    <property type="entry name" value="M56_BlaR1_MecR1_like"/>
    <property type="match status" value="1"/>
</dbReference>
<proteinExistence type="predicted"/>
<comment type="caution">
    <text evidence="3">The sequence shown here is derived from an EMBL/GenBank/DDBJ whole genome shotgun (WGS) entry which is preliminary data.</text>
</comment>
<dbReference type="Gene3D" id="3.30.2010.10">
    <property type="entry name" value="Metalloproteases ('zincins'), catalytic domain"/>
    <property type="match status" value="1"/>
</dbReference>
<dbReference type="PANTHER" id="PTHR34978">
    <property type="entry name" value="POSSIBLE SENSOR-TRANSDUCER PROTEIN BLAR"/>
    <property type="match status" value="1"/>
</dbReference>
<evidence type="ECO:0000256" key="1">
    <source>
        <dbReference type="SAM" id="Phobius"/>
    </source>
</evidence>